<proteinExistence type="predicted"/>
<evidence type="ECO:0000313" key="4">
    <source>
        <dbReference type="Proteomes" id="UP000828390"/>
    </source>
</evidence>
<keyword evidence="2" id="KW-0812">Transmembrane</keyword>
<organism evidence="3 4">
    <name type="scientific">Dreissena polymorpha</name>
    <name type="common">Zebra mussel</name>
    <name type="synonym">Mytilus polymorpha</name>
    <dbReference type="NCBI Taxonomy" id="45954"/>
    <lineage>
        <taxon>Eukaryota</taxon>
        <taxon>Metazoa</taxon>
        <taxon>Spiralia</taxon>
        <taxon>Lophotrochozoa</taxon>
        <taxon>Mollusca</taxon>
        <taxon>Bivalvia</taxon>
        <taxon>Autobranchia</taxon>
        <taxon>Heteroconchia</taxon>
        <taxon>Euheterodonta</taxon>
        <taxon>Imparidentia</taxon>
        <taxon>Neoheterodontei</taxon>
        <taxon>Myida</taxon>
        <taxon>Dreissenoidea</taxon>
        <taxon>Dreissenidae</taxon>
        <taxon>Dreissena</taxon>
    </lineage>
</organism>
<evidence type="ECO:0000313" key="3">
    <source>
        <dbReference type="EMBL" id="KAH3783271.1"/>
    </source>
</evidence>
<evidence type="ECO:0000256" key="2">
    <source>
        <dbReference type="SAM" id="Phobius"/>
    </source>
</evidence>
<reference evidence="3" key="2">
    <citation type="submission" date="2020-11" db="EMBL/GenBank/DDBJ databases">
        <authorList>
            <person name="McCartney M.A."/>
            <person name="Auch B."/>
            <person name="Kono T."/>
            <person name="Mallez S."/>
            <person name="Becker A."/>
            <person name="Gohl D.M."/>
            <person name="Silverstein K.A.T."/>
            <person name="Koren S."/>
            <person name="Bechman K.B."/>
            <person name="Herman A."/>
            <person name="Abrahante J.E."/>
            <person name="Garbe J."/>
        </authorList>
    </citation>
    <scope>NUCLEOTIDE SEQUENCE</scope>
    <source>
        <strain evidence="3">Duluth1</strain>
        <tissue evidence="3">Whole animal</tissue>
    </source>
</reference>
<evidence type="ECO:0000256" key="1">
    <source>
        <dbReference type="SAM" id="MobiDB-lite"/>
    </source>
</evidence>
<reference evidence="3" key="1">
    <citation type="journal article" date="2019" name="bioRxiv">
        <title>The Genome of the Zebra Mussel, Dreissena polymorpha: A Resource for Invasive Species Research.</title>
        <authorList>
            <person name="McCartney M.A."/>
            <person name="Auch B."/>
            <person name="Kono T."/>
            <person name="Mallez S."/>
            <person name="Zhang Y."/>
            <person name="Obille A."/>
            <person name="Becker A."/>
            <person name="Abrahante J.E."/>
            <person name="Garbe J."/>
            <person name="Badalamenti J.P."/>
            <person name="Herman A."/>
            <person name="Mangelson H."/>
            <person name="Liachko I."/>
            <person name="Sullivan S."/>
            <person name="Sone E.D."/>
            <person name="Koren S."/>
            <person name="Silverstein K.A.T."/>
            <person name="Beckman K.B."/>
            <person name="Gohl D.M."/>
        </authorList>
    </citation>
    <scope>NUCLEOTIDE SEQUENCE</scope>
    <source>
        <strain evidence="3">Duluth1</strain>
        <tissue evidence="3">Whole animal</tissue>
    </source>
</reference>
<keyword evidence="2" id="KW-0472">Membrane</keyword>
<accession>A0A9D4EP89</accession>
<dbReference type="Proteomes" id="UP000828390">
    <property type="component" value="Unassembled WGS sequence"/>
</dbReference>
<comment type="caution">
    <text evidence="3">The sequence shown here is derived from an EMBL/GenBank/DDBJ whole genome shotgun (WGS) entry which is preliminary data.</text>
</comment>
<gene>
    <name evidence="3" type="ORF">DPMN_161205</name>
</gene>
<feature type="transmembrane region" description="Helical" evidence="2">
    <location>
        <begin position="73"/>
        <end position="94"/>
    </location>
</feature>
<keyword evidence="2" id="KW-1133">Transmembrane helix</keyword>
<keyword evidence="4" id="KW-1185">Reference proteome</keyword>
<protein>
    <submittedName>
        <fullName evidence="3">Uncharacterized protein</fullName>
    </submittedName>
</protein>
<dbReference type="EMBL" id="JAIWYP010000008">
    <property type="protein sequence ID" value="KAH3783271.1"/>
    <property type="molecule type" value="Genomic_DNA"/>
</dbReference>
<feature type="region of interest" description="Disordered" evidence="1">
    <location>
        <begin position="1"/>
        <end position="20"/>
    </location>
</feature>
<dbReference type="AlphaFoldDB" id="A0A9D4EP89"/>
<name>A0A9D4EP89_DREPO</name>
<sequence>MAPDTKVPDGRTERRTDGRTDNAKTISLRLWRGIIIHMVTVLDFQATQCHLFAKNMTYAPEVADNTAQNAQEHVLICRFICAYISVISILIFFAKRELKCQRTKKWTDGQGKMYL</sequence>